<organism evidence="1 2">
    <name type="scientific">Thermanaerothrix daxensis</name>
    <dbReference type="NCBI Taxonomy" id="869279"/>
    <lineage>
        <taxon>Bacteria</taxon>
        <taxon>Bacillati</taxon>
        <taxon>Chloroflexota</taxon>
        <taxon>Anaerolineae</taxon>
        <taxon>Anaerolineales</taxon>
        <taxon>Anaerolineaceae</taxon>
        <taxon>Thermanaerothrix</taxon>
    </lineage>
</organism>
<dbReference type="RefSeq" id="WP_054521034.1">
    <property type="nucleotide sequence ID" value="NZ_LGKO01000002.1"/>
</dbReference>
<reference evidence="1 2" key="1">
    <citation type="submission" date="2015-07" db="EMBL/GenBank/DDBJ databases">
        <title>Whole genome sequence of Thermanaerothrix daxensis DSM 23592.</title>
        <authorList>
            <person name="Hemp J."/>
            <person name="Ward L.M."/>
            <person name="Pace L.A."/>
            <person name="Fischer W.W."/>
        </authorList>
    </citation>
    <scope>NUCLEOTIDE SEQUENCE [LARGE SCALE GENOMIC DNA]</scope>
    <source>
        <strain evidence="1 2">GNS-1</strain>
    </source>
</reference>
<dbReference type="STRING" id="869279.SE15_05285"/>
<dbReference type="AlphaFoldDB" id="A0A0P6YNW9"/>
<evidence type="ECO:0000313" key="2">
    <source>
        <dbReference type="Proteomes" id="UP000050544"/>
    </source>
</evidence>
<dbReference type="Proteomes" id="UP000050544">
    <property type="component" value="Unassembled WGS sequence"/>
</dbReference>
<gene>
    <name evidence="1" type="ORF">SE15_05285</name>
</gene>
<evidence type="ECO:0000313" key="1">
    <source>
        <dbReference type="EMBL" id="KPL84501.1"/>
    </source>
</evidence>
<name>A0A0P6YNW9_9CHLR</name>
<proteinExistence type="predicted"/>
<accession>A0A0P6YNW9</accession>
<dbReference type="OrthoDB" id="163567at2"/>
<dbReference type="EMBL" id="LGKO01000002">
    <property type="protein sequence ID" value="KPL84501.1"/>
    <property type="molecule type" value="Genomic_DNA"/>
</dbReference>
<protein>
    <submittedName>
        <fullName evidence="1">Uncharacterized protein</fullName>
    </submittedName>
</protein>
<comment type="caution">
    <text evidence="1">The sequence shown here is derived from an EMBL/GenBank/DDBJ whole genome shotgun (WGS) entry which is preliminary data.</text>
</comment>
<sequence length="110" mass="12518">MRTPAGAECPFFYGNYYRGRNQEECRLISPAAPPNNWAPTLCRTCPVPRITQANACEHMVLRAWVERQWLGLRKRVRVSAFCQKVHQEVAHPEVGCGECHPIPFSISEHG</sequence>
<keyword evidence="2" id="KW-1185">Reference proteome</keyword>